<protein>
    <submittedName>
        <fullName evidence="1">Uncharacterized protein</fullName>
    </submittedName>
</protein>
<dbReference type="Proteomes" id="UP001348369">
    <property type="component" value="Chromosome"/>
</dbReference>
<reference evidence="1" key="1">
    <citation type="submission" date="2022-10" db="EMBL/GenBank/DDBJ databases">
        <title>The complete genomes of actinobacterial strains from the NBC collection.</title>
        <authorList>
            <person name="Joergensen T.S."/>
            <person name="Alvarez Arevalo M."/>
            <person name="Sterndorff E.B."/>
            <person name="Faurdal D."/>
            <person name="Vuksanovic O."/>
            <person name="Mourched A.-S."/>
            <person name="Charusanti P."/>
            <person name="Shaw S."/>
            <person name="Blin K."/>
            <person name="Weber T."/>
        </authorList>
    </citation>
    <scope>NUCLEOTIDE SEQUENCE</scope>
    <source>
        <strain evidence="1">NBC 01771</strain>
    </source>
</reference>
<gene>
    <name evidence="1" type="ORF">OG835_01255</name>
</gene>
<sequence length="143" mass="16539">MPQMSKVELYAAIRRDHRGGMSMRELERKYGVTWRTVRKALDSSWPEPRKKLPPRATTLDPYKAVIDEILRADLDAPRKQRHTVTRIFHRLLKEHGADVAYGVVRYYVADRKPEILVESGKAPLEAFRPADTPARSRSGGRFR</sequence>
<name>A0ACD4ZCR9_9ACTN</name>
<keyword evidence="2" id="KW-1185">Reference proteome</keyword>
<accession>A0ACD4ZCR9</accession>
<proteinExistence type="predicted"/>
<dbReference type="EMBL" id="CP109109">
    <property type="protein sequence ID" value="WSB95786.1"/>
    <property type="molecule type" value="Genomic_DNA"/>
</dbReference>
<evidence type="ECO:0000313" key="2">
    <source>
        <dbReference type="Proteomes" id="UP001348369"/>
    </source>
</evidence>
<evidence type="ECO:0000313" key="1">
    <source>
        <dbReference type="EMBL" id="WSB95786.1"/>
    </source>
</evidence>
<organism evidence="1 2">
    <name type="scientific">Streptomyces scopuliridis</name>
    <dbReference type="NCBI Taxonomy" id="452529"/>
    <lineage>
        <taxon>Bacteria</taxon>
        <taxon>Bacillati</taxon>
        <taxon>Actinomycetota</taxon>
        <taxon>Actinomycetes</taxon>
        <taxon>Kitasatosporales</taxon>
        <taxon>Streptomycetaceae</taxon>
        <taxon>Streptomyces</taxon>
    </lineage>
</organism>